<dbReference type="PANTHER" id="PTHR14859:SF15">
    <property type="entry name" value="ENDONUCLEASE_EXONUCLEASE_PHOSPHATASE DOMAIN-CONTAINING PROTEIN"/>
    <property type="match status" value="1"/>
</dbReference>
<dbReference type="InterPro" id="IPR036691">
    <property type="entry name" value="Endo/exonu/phosph_ase_sf"/>
</dbReference>
<dbReference type="RefSeq" id="WP_085884550.1">
    <property type="nucleotide sequence ID" value="NZ_FWFR01000003.1"/>
</dbReference>
<accession>A0A1Y5TVF6</accession>
<dbReference type="OrthoDB" id="9813425at2"/>
<evidence type="ECO:0000313" key="2">
    <source>
        <dbReference type="EMBL" id="SLN69357.1"/>
    </source>
</evidence>
<dbReference type="GO" id="GO:0006506">
    <property type="term" value="P:GPI anchor biosynthetic process"/>
    <property type="evidence" value="ECO:0007669"/>
    <property type="project" value="TreeGrafter"/>
</dbReference>
<dbReference type="AlphaFoldDB" id="A0A1Y5TVF6"/>
<dbReference type="Pfam" id="PF03372">
    <property type="entry name" value="Exo_endo_phos"/>
    <property type="match status" value="1"/>
</dbReference>
<feature type="domain" description="Endonuclease/exonuclease/phosphatase" evidence="1">
    <location>
        <begin position="8"/>
        <end position="221"/>
    </location>
</feature>
<keyword evidence="3" id="KW-1185">Reference proteome</keyword>
<dbReference type="PANTHER" id="PTHR14859">
    <property type="entry name" value="CALCOFLUOR WHITE HYPERSENSITIVE PROTEIN PRECURSOR"/>
    <property type="match status" value="1"/>
</dbReference>
<sequence>MTSGFRVATWNIHGCVGTDGVFDRERTAGVIKSLDASIVALQEVDDGWRGPPGLDMFEFLRTQIGDHAVHARAIIAADGHYGQMLASRWPFVESRIHDISVAGREPRRLIDAVIDTGARHWRILATHLGLRLGERGRQLDHIRDVLAKERGLPTILLGDFNVWYPRSRALKRLSGHMPCRSYHATFPSRFPLFPLDRIWSDAVEAWEHSATVTSARPASDHLPVVAHFREPPC</sequence>
<name>A0A1Y5TVF6_9PROT</name>
<gene>
    <name evidence="2" type="ORF">OCH7691_03182</name>
</gene>
<dbReference type="FunCoup" id="A0A1Y5TVF6">
    <property type="interactions" value="39"/>
</dbReference>
<proteinExistence type="predicted"/>
<dbReference type="InterPro" id="IPR005135">
    <property type="entry name" value="Endo/exonuclease/phosphatase"/>
</dbReference>
<dbReference type="SUPFAM" id="SSF56219">
    <property type="entry name" value="DNase I-like"/>
    <property type="match status" value="1"/>
</dbReference>
<reference evidence="2 3" key="1">
    <citation type="submission" date="2017-03" db="EMBL/GenBank/DDBJ databases">
        <authorList>
            <person name="Afonso C.L."/>
            <person name="Miller P.J."/>
            <person name="Scott M.A."/>
            <person name="Spackman E."/>
            <person name="Goraichik I."/>
            <person name="Dimitrov K.M."/>
            <person name="Suarez D.L."/>
            <person name="Swayne D.E."/>
        </authorList>
    </citation>
    <scope>NUCLEOTIDE SEQUENCE [LARGE SCALE GENOMIC DNA]</scope>
    <source>
        <strain evidence="2 3">CECT 7691</strain>
    </source>
</reference>
<dbReference type="InParanoid" id="A0A1Y5TVF6"/>
<dbReference type="Proteomes" id="UP000193200">
    <property type="component" value="Unassembled WGS sequence"/>
</dbReference>
<evidence type="ECO:0000259" key="1">
    <source>
        <dbReference type="Pfam" id="PF03372"/>
    </source>
</evidence>
<protein>
    <recommendedName>
        <fullName evidence="1">Endonuclease/exonuclease/phosphatase domain-containing protein</fullName>
    </recommendedName>
</protein>
<organism evidence="2 3">
    <name type="scientific">Oceanibacterium hippocampi</name>
    <dbReference type="NCBI Taxonomy" id="745714"/>
    <lineage>
        <taxon>Bacteria</taxon>
        <taxon>Pseudomonadati</taxon>
        <taxon>Pseudomonadota</taxon>
        <taxon>Alphaproteobacteria</taxon>
        <taxon>Sneathiellales</taxon>
        <taxon>Sneathiellaceae</taxon>
        <taxon>Oceanibacterium</taxon>
    </lineage>
</organism>
<dbReference type="InterPro" id="IPR051916">
    <property type="entry name" value="GPI-anchor_lipid_remodeler"/>
</dbReference>
<dbReference type="Gene3D" id="3.60.10.10">
    <property type="entry name" value="Endonuclease/exonuclease/phosphatase"/>
    <property type="match status" value="1"/>
</dbReference>
<dbReference type="GO" id="GO:0003824">
    <property type="term" value="F:catalytic activity"/>
    <property type="evidence" value="ECO:0007669"/>
    <property type="project" value="InterPro"/>
</dbReference>
<dbReference type="GO" id="GO:0016020">
    <property type="term" value="C:membrane"/>
    <property type="evidence" value="ECO:0007669"/>
    <property type="project" value="GOC"/>
</dbReference>
<dbReference type="EMBL" id="FWFR01000003">
    <property type="protein sequence ID" value="SLN69357.1"/>
    <property type="molecule type" value="Genomic_DNA"/>
</dbReference>
<evidence type="ECO:0000313" key="3">
    <source>
        <dbReference type="Proteomes" id="UP000193200"/>
    </source>
</evidence>